<dbReference type="HOGENOM" id="CLU_2760722_0_0_1"/>
<dbReference type="AlphaFoldDB" id="T1GFN4"/>
<keyword evidence="2" id="KW-1185">Reference proteome</keyword>
<dbReference type="Proteomes" id="UP000015102">
    <property type="component" value="Unassembled WGS sequence"/>
</dbReference>
<reference evidence="1" key="2">
    <citation type="submission" date="2015-06" db="UniProtKB">
        <authorList>
            <consortium name="EnsemblMetazoa"/>
        </authorList>
    </citation>
    <scope>IDENTIFICATION</scope>
</reference>
<name>T1GFN4_MEGSC</name>
<evidence type="ECO:0000313" key="1">
    <source>
        <dbReference type="EnsemblMetazoa" id="MESCA002179-PA"/>
    </source>
</evidence>
<dbReference type="EMBL" id="CAQQ02160976">
    <property type="status" value="NOT_ANNOTATED_CDS"/>
    <property type="molecule type" value="Genomic_DNA"/>
</dbReference>
<protein>
    <submittedName>
        <fullName evidence="1">Uncharacterized protein</fullName>
    </submittedName>
</protein>
<dbReference type="EnsemblMetazoa" id="MESCA002179-RA">
    <property type="protein sequence ID" value="MESCA002179-PA"/>
    <property type="gene ID" value="MESCA002179"/>
</dbReference>
<accession>T1GFN4</accession>
<evidence type="ECO:0000313" key="2">
    <source>
        <dbReference type="Proteomes" id="UP000015102"/>
    </source>
</evidence>
<sequence>MGKNTHLPFVDFRQANDTPKRDELYLLAHQTMLNEATEYLELCISCKESQELSKLCDSVNVMYSHALLKG</sequence>
<proteinExistence type="predicted"/>
<dbReference type="EMBL" id="CAQQ02160977">
    <property type="status" value="NOT_ANNOTATED_CDS"/>
    <property type="molecule type" value="Genomic_DNA"/>
</dbReference>
<organism evidence="1 2">
    <name type="scientific">Megaselia scalaris</name>
    <name type="common">Humpbacked fly</name>
    <name type="synonym">Phora scalaris</name>
    <dbReference type="NCBI Taxonomy" id="36166"/>
    <lineage>
        <taxon>Eukaryota</taxon>
        <taxon>Metazoa</taxon>
        <taxon>Ecdysozoa</taxon>
        <taxon>Arthropoda</taxon>
        <taxon>Hexapoda</taxon>
        <taxon>Insecta</taxon>
        <taxon>Pterygota</taxon>
        <taxon>Neoptera</taxon>
        <taxon>Endopterygota</taxon>
        <taxon>Diptera</taxon>
        <taxon>Brachycera</taxon>
        <taxon>Muscomorpha</taxon>
        <taxon>Platypezoidea</taxon>
        <taxon>Phoridae</taxon>
        <taxon>Megaseliini</taxon>
        <taxon>Megaselia</taxon>
    </lineage>
</organism>
<reference evidence="2" key="1">
    <citation type="submission" date="2013-02" db="EMBL/GenBank/DDBJ databases">
        <authorList>
            <person name="Hughes D."/>
        </authorList>
    </citation>
    <scope>NUCLEOTIDE SEQUENCE</scope>
    <source>
        <strain>Durham</strain>
        <strain evidence="2">NC isolate 2 -- Noor lab</strain>
    </source>
</reference>